<name>A0A9D1LTY5_9FIRM</name>
<protein>
    <submittedName>
        <fullName evidence="6">ATP-binding cassette domain-containing protein</fullName>
    </submittedName>
</protein>
<organism evidence="6 7">
    <name type="scientific">Candidatus Avimonoglobus intestinipullorum</name>
    <dbReference type="NCBI Taxonomy" id="2840699"/>
    <lineage>
        <taxon>Bacteria</taxon>
        <taxon>Bacillati</taxon>
        <taxon>Bacillota</taxon>
        <taxon>Clostridia</taxon>
        <taxon>Eubacteriales</taxon>
        <taxon>Candidatus Avimonoglobus</taxon>
    </lineage>
</organism>
<evidence type="ECO:0000256" key="3">
    <source>
        <dbReference type="ARBA" id="ARBA00022741"/>
    </source>
</evidence>
<dbReference type="PROSITE" id="PS50893">
    <property type="entry name" value="ABC_TRANSPORTER_2"/>
    <property type="match status" value="1"/>
</dbReference>
<keyword evidence="2" id="KW-0813">Transport</keyword>
<feature type="non-terminal residue" evidence="6">
    <location>
        <position position="291"/>
    </location>
</feature>
<dbReference type="Gene3D" id="3.40.50.300">
    <property type="entry name" value="P-loop containing nucleotide triphosphate hydrolases"/>
    <property type="match status" value="1"/>
</dbReference>
<evidence type="ECO:0000259" key="5">
    <source>
        <dbReference type="PROSITE" id="PS50893"/>
    </source>
</evidence>
<comment type="caution">
    <text evidence="6">The sequence shown here is derived from an EMBL/GenBank/DDBJ whole genome shotgun (WGS) entry which is preliminary data.</text>
</comment>
<dbReference type="AlphaFoldDB" id="A0A9D1LTY5"/>
<keyword evidence="3" id="KW-0547">Nucleotide-binding</keyword>
<feature type="domain" description="ABC transporter" evidence="5">
    <location>
        <begin position="2"/>
        <end position="231"/>
    </location>
</feature>
<dbReference type="EMBL" id="DVND01000042">
    <property type="protein sequence ID" value="HIU48070.1"/>
    <property type="molecule type" value="Genomic_DNA"/>
</dbReference>
<proteinExistence type="inferred from homology"/>
<dbReference type="InterPro" id="IPR003593">
    <property type="entry name" value="AAA+_ATPase"/>
</dbReference>
<reference evidence="6" key="1">
    <citation type="submission" date="2020-10" db="EMBL/GenBank/DDBJ databases">
        <authorList>
            <person name="Gilroy R."/>
        </authorList>
    </citation>
    <scope>NUCLEOTIDE SEQUENCE</scope>
    <source>
        <strain evidence="6">ChiSjej4B22-9803</strain>
    </source>
</reference>
<gene>
    <name evidence="6" type="ORF">IAB04_01765</name>
</gene>
<comment type="similarity">
    <text evidence="1">Belongs to the ABC transporter superfamily.</text>
</comment>
<dbReference type="PANTHER" id="PTHR43335:SF4">
    <property type="entry name" value="ABC TRANSPORTER, ATP-BINDING PROTEIN"/>
    <property type="match status" value="1"/>
</dbReference>
<dbReference type="SMART" id="SM00382">
    <property type="entry name" value="AAA"/>
    <property type="match status" value="1"/>
</dbReference>
<accession>A0A9D1LTY5</accession>
<dbReference type="GO" id="GO:0005524">
    <property type="term" value="F:ATP binding"/>
    <property type="evidence" value="ECO:0007669"/>
    <property type="project" value="UniProtKB-KW"/>
</dbReference>
<evidence type="ECO:0000256" key="1">
    <source>
        <dbReference type="ARBA" id="ARBA00005417"/>
    </source>
</evidence>
<evidence type="ECO:0000313" key="7">
    <source>
        <dbReference type="Proteomes" id="UP000824111"/>
    </source>
</evidence>
<dbReference type="InterPro" id="IPR003439">
    <property type="entry name" value="ABC_transporter-like_ATP-bd"/>
</dbReference>
<dbReference type="SUPFAM" id="SSF52540">
    <property type="entry name" value="P-loop containing nucleoside triphosphate hydrolases"/>
    <property type="match status" value="1"/>
</dbReference>
<dbReference type="InterPro" id="IPR027417">
    <property type="entry name" value="P-loop_NTPase"/>
</dbReference>
<evidence type="ECO:0000256" key="4">
    <source>
        <dbReference type="ARBA" id="ARBA00022840"/>
    </source>
</evidence>
<dbReference type="GO" id="GO:0016887">
    <property type="term" value="F:ATP hydrolysis activity"/>
    <property type="evidence" value="ECO:0007669"/>
    <property type="project" value="InterPro"/>
</dbReference>
<keyword evidence="4 6" id="KW-0067">ATP-binding</keyword>
<sequence length="291" mass="31837">MIEVVNLSKTYGKKKALDTVSFSVQKGEILGLLGANGAGKSTIMNIITGYLSSTAGTVTIDGYDILDNPREAKKRIGYLPEQPPLYMDMTVEEYLGFAYELKKIRRADKAAHILEVVRKVGIEDVYKRRIANLSKGYKQRVGLAQALLGAPEVLILDEPTVGLDPGQIVEIRTLIRELGQAHTVILSSHILSEVSAVCERVIIIKKGRIVAEDTPQNLAQMQGAARLALRVLGQEEQAAAVLRALPDVTAAELRGRHEDGALDFELETARVADTDFLKALFYALAQNDMPI</sequence>
<reference evidence="6" key="2">
    <citation type="journal article" date="2021" name="PeerJ">
        <title>Extensive microbial diversity within the chicken gut microbiome revealed by metagenomics and culture.</title>
        <authorList>
            <person name="Gilroy R."/>
            <person name="Ravi A."/>
            <person name="Getino M."/>
            <person name="Pursley I."/>
            <person name="Horton D.L."/>
            <person name="Alikhan N.F."/>
            <person name="Baker D."/>
            <person name="Gharbi K."/>
            <person name="Hall N."/>
            <person name="Watson M."/>
            <person name="Adriaenssens E.M."/>
            <person name="Foster-Nyarko E."/>
            <person name="Jarju S."/>
            <person name="Secka A."/>
            <person name="Antonio M."/>
            <person name="Oren A."/>
            <person name="Chaudhuri R.R."/>
            <person name="La Ragione R."/>
            <person name="Hildebrand F."/>
            <person name="Pallen M.J."/>
        </authorList>
    </citation>
    <scope>NUCLEOTIDE SEQUENCE</scope>
    <source>
        <strain evidence="6">ChiSjej4B22-9803</strain>
    </source>
</reference>
<dbReference type="PANTHER" id="PTHR43335">
    <property type="entry name" value="ABC TRANSPORTER, ATP-BINDING PROTEIN"/>
    <property type="match status" value="1"/>
</dbReference>
<evidence type="ECO:0000313" key="6">
    <source>
        <dbReference type="EMBL" id="HIU48070.1"/>
    </source>
</evidence>
<dbReference type="Pfam" id="PF00005">
    <property type="entry name" value="ABC_tran"/>
    <property type="match status" value="1"/>
</dbReference>
<dbReference type="Proteomes" id="UP000824111">
    <property type="component" value="Unassembled WGS sequence"/>
</dbReference>
<evidence type="ECO:0000256" key="2">
    <source>
        <dbReference type="ARBA" id="ARBA00022448"/>
    </source>
</evidence>